<sequence length="287" mass="29822">MKLLSHSVRWLSAALLAVPVIASAAPERIVVVDGALTEIVYALGQEDKLVGVDTTSVYPAAATQLPQVGYKRALSAEGTLSLAPDLVIASEDAGPEGILGQIESAGVTVASVTAKASVDAVGEKVKRVAALLEQPDAGEALWQSIQADIETVQASQLRLSKPVKVLFILNASGGRNLVVGGANTHADAIIKLAGAENAVQGIEGYKPVTTEALVAMAPDVVLMMKRNEHSMPAAELFAIPGLDRVPAADNQRLVTMDGMLLLGFGPRIGQAMKQLHEALYPAVVAAQ</sequence>
<evidence type="ECO:0000256" key="1">
    <source>
        <dbReference type="SAM" id="SignalP"/>
    </source>
</evidence>
<reference evidence="3 4" key="1">
    <citation type="submission" date="2019-01" db="EMBL/GenBank/DDBJ databases">
        <authorList>
            <person name="Chen W.-M."/>
        </authorList>
    </citation>
    <scope>NUCLEOTIDE SEQUENCE [LARGE SCALE GENOMIC DNA]</scope>
    <source>
        <strain evidence="3 4">HPM-16</strain>
    </source>
</reference>
<feature type="chain" id="PRO_5019222409" evidence="1">
    <location>
        <begin position="25"/>
        <end position="287"/>
    </location>
</feature>
<dbReference type="AlphaFoldDB" id="A0A437Q500"/>
<feature type="domain" description="Fe/B12 periplasmic-binding" evidence="2">
    <location>
        <begin position="28"/>
        <end position="283"/>
    </location>
</feature>
<evidence type="ECO:0000259" key="2">
    <source>
        <dbReference type="PROSITE" id="PS50983"/>
    </source>
</evidence>
<dbReference type="EMBL" id="SACQ01000008">
    <property type="protein sequence ID" value="RVU29571.1"/>
    <property type="molecule type" value="Genomic_DNA"/>
</dbReference>
<comment type="caution">
    <text evidence="3">The sequence shown here is derived from an EMBL/GenBank/DDBJ whole genome shotgun (WGS) entry which is preliminary data.</text>
</comment>
<dbReference type="PANTHER" id="PTHR30535:SF4">
    <property type="entry name" value="HEMIN-BINDING PERIPLASMIC PROTEIN HMUT"/>
    <property type="match status" value="1"/>
</dbReference>
<dbReference type="PANTHER" id="PTHR30535">
    <property type="entry name" value="VITAMIN B12-BINDING PROTEIN"/>
    <property type="match status" value="1"/>
</dbReference>
<dbReference type="InterPro" id="IPR002491">
    <property type="entry name" value="ABC_transptr_periplasmic_BD"/>
</dbReference>
<protein>
    <submittedName>
        <fullName evidence="3">Hemin ABC transporter substrate-binding protein</fullName>
    </submittedName>
</protein>
<dbReference type="Proteomes" id="UP000282818">
    <property type="component" value="Unassembled WGS sequence"/>
</dbReference>
<evidence type="ECO:0000313" key="3">
    <source>
        <dbReference type="EMBL" id="RVU29571.1"/>
    </source>
</evidence>
<organism evidence="3 4">
    <name type="scientific">Neptunomonas marina</name>
    <dbReference type="NCBI Taxonomy" id="1815562"/>
    <lineage>
        <taxon>Bacteria</taxon>
        <taxon>Pseudomonadati</taxon>
        <taxon>Pseudomonadota</taxon>
        <taxon>Gammaproteobacteria</taxon>
        <taxon>Oceanospirillales</taxon>
        <taxon>Oceanospirillaceae</taxon>
        <taxon>Neptunomonas</taxon>
    </lineage>
</organism>
<dbReference type="Gene3D" id="3.40.50.1980">
    <property type="entry name" value="Nitrogenase molybdenum iron protein domain"/>
    <property type="match status" value="2"/>
</dbReference>
<accession>A0A437Q500</accession>
<keyword evidence="4" id="KW-1185">Reference proteome</keyword>
<name>A0A437Q500_9GAMM</name>
<gene>
    <name evidence="3" type="ORF">EOE65_15480</name>
</gene>
<dbReference type="SUPFAM" id="SSF53807">
    <property type="entry name" value="Helical backbone' metal receptor"/>
    <property type="match status" value="1"/>
</dbReference>
<dbReference type="RefSeq" id="WP_127695377.1">
    <property type="nucleotide sequence ID" value="NZ_SACQ01000008.1"/>
</dbReference>
<dbReference type="Pfam" id="PF01497">
    <property type="entry name" value="Peripla_BP_2"/>
    <property type="match status" value="1"/>
</dbReference>
<proteinExistence type="predicted"/>
<feature type="signal peptide" evidence="1">
    <location>
        <begin position="1"/>
        <end position="24"/>
    </location>
</feature>
<dbReference type="PROSITE" id="PS50983">
    <property type="entry name" value="FE_B12_PBP"/>
    <property type="match status" value="1"/>
</dbReference>
<dbReference type="CDD" id="cd01149">
    <property type="entry name" value="HutB"/>
    <property type="match status" value="1"/>
</dbReference>
<keyword evidence="1" id="KW-0732">Signal</keyword>
<evidence type="ECO:0000313" key="4">
    <source>
        <dbReference type="Proteomes" id="UP000282818"/>
    </source>
</evidence>
<dbReference type="InterPro" id="IPR050902">
    <property type="entry name" value="ABC_Transporter_SBP"/>
</dbReference>